<comment type="pathway">
    <text evidence="2 8">Carbohydrate metabolism; hexose metabolism.</text>
</comment>
<dbReference type="RefSeq" id="WP_090706438.1">
    <property type="nucleotide sequence ID" value="NZ_FNHH01000029.1"/>
</dbReference>
<dbReference type="InterPro" id="IPR047215">
    <property type="entry name" value="Galactose_mutarotase-like"/>
</dbReference>
<protein>
    <recommendedName>
        <fullName evidence="8">Aldose 1-epimerase</fullName>
        <ecNumber evidence="8">5.1.3.3</ecNumber>
    </recommendedName>
</protein>
<dbReference type="UniPathway" id="UPA00242"/>
<comment type="cofactor">
    <cofactor evidence="1">
        <name>Ca(2+)</name>
        <dbReference type="ChEBI" id="CHEBI:29108"/>
    </cofactor>
</comment>
<feature type="active site" description="Proton donor" evidence="9">
    <location>
        <position position="185"/>
    </location>
</feature>
<evidence type="ECO:0000313" key="12">
    <source>
        <dbReference type="EMBL" id="SDM93226.1"/>
    </source>
</evidence>
<dbReference type="EC" id="5.1.3.3" evidence="8"/>
<dbReference type="Pfam" id="PF01263">
    <property type="entry name" value="Aldose_epim"/>
    <property type="match status" value="1"/>
</dbReference>
<name>A0A1G9X9V5_9SPHI</name>
<dbReference type="Gene3D" id="2.70.98.10">
    <property type="match status" value="1"/>
</dbReference>
<feature type="binding site" evidence="11">
    <location>
        <begin position="85"/>
        <end position="86"/>
    </location>
    <ligand>
        <name>beta-D-galactose</name>
        <dbReference type="ChEBI" id="CHEBI:27667"/>
    </ligand>
</feature>
<evidence type="ECO:0000256" key="4">
    <source>
        <dbReference type="ARBA" id="ARBA00011245"/>
    </source>
</evidence>
<sequence>MKILQSKALFQHNGSDVFLYTLKNKAGVEVCISNLGAIIQSFKVPDRTGNVIDIVLGFDTMEQYLSSDYLNTSSYLGAVVGRYANRVGNACIEIDGQTFQLSSNMSPHQIHGGYEGFDSKVWHVENTDDLSVGKLKMSYLSKDAEEGYPGNLTVSICFSLNDENELIIDTEAITDKSTAINLTHHDYFNLHGSGRIEDHWVQIPSGFYLGQHPDNLANGEILSVLGTKYDFKSSKQIKEDWDPVSGYDQSFVLDKEYGVYGKAATAYSDKSGIKLEVFTDEPTVHFYTGKHLGIADARNGAFYGPFSGFCFETQHHCNAVNIPEFPSTILRPEQVYRHKTGYCVSSQ</sequence>
<dbReference type="Proteomes" id="UP000199226">
    <property type="component" value="Unassembled WGS sequence"/>
</dbReference>
<evidence type="ECO:0000256" key="9">
    <source>
        <dbReference type="PIRSR" id="PIRSR005096-1"/>
    </source>
</evidence>
<evidence type="ECO:0000256" key="6">
    <source>
        <dbReference type="ARBA" id="ARBA00023235"/>
    </source>
</evidence>
<dbReference type="InterPro" id="IPR008183">
    <property type="entry name" value="Aldose_1/G6P_1-epimerase"/>
</dbReference>
<dbReference type="GO" id="GO:0033499">
    <property type="term" value="P:galactose catabolic process via UDP-galactose, Leloir pathway"/>
    <property type="evidence" value="ECO:0007669"/>
    <property type="project" value="TreeGrafter"/>
</dbReference>
<evidence type="ECO:0000256" key="5">
    <source>
        <dbReference type="ARBA" id="ARBA00022837"/>
    </source>
</evidence>
<dbReference type="STRING" id="990371.SAMN05421813_12929"/>
<feature type="binding site" evidence="11">
    <location>
        <begin position="185"/>
        <end position="187"/>
    </location>
    <ligand>
        <name>beta-D-galactose</name>
        <dbReference type="ChEBI" id="CHEBI:27667"/>
    </ligand>
</feature>
<proteinExistence type="inferred from homology"/>
<evidence type="ECO:0000256" key="2">
    <source>
        <dbReference type="ARBA" id="ARBA00005028"/>
    </source>
</evidence>
<reference evidence="13" key="1">
    <citation type="submission" date="2016-10" db="EMBL/GenBank/DDBJ databases">
        <authorList>
            <person name="Varghese N."/>
            <person name="Submissions S."/>
        </authorList>
    </citation>
    <scope>NUCLEOTIDE SEQUENCE [LARGE SCALE GENOMIC DNA]</scope>
    <source>
        <strain evidence="13">DSM 24536</strain>
    </source>
</reference>
<feature type="binding site" evidence="10">
    <location>
        <position position="248"/>
    </location>
    <ligand>
        <name>beta-D-galactose</name>
        <dbReference type="ChEBI" id="CHEBI:27667"/>
    </ligand>
</feature>
<dbReference type="PANTHER" id="PTHR10091">
    <property type="entry name" value="ALDOSE-1-EPIMERASE"/>
    <property type="match status" value="1"/>
</dbReference>
<dbReference type="CDD" id="cd09019">
    <property type="entry name" value="galactose_mutarotase_like"/>
    <property type="match status" value="1"/>
</dbReference>
<dbReference type="PANTHER" id="PTHR10091:SF0">
    <property type="entry name" value="GALACTOSE MUTAROTASE"/>
    <property type="match status" value="1"/>
</dbReference>
<evidence type="ECO:0000256" key="8">
    <source>
        <dbReference type="PIRNR" id="PIRNR005096"/>
    </source>
</evidence>
<organism evidence="12 13">
    <name type="scientific">Daejeonella rubra</name>
    <dbReference type="NCBI Taxonomy" id="990371"/>
    <lineage>
        <taxon>Bacteria</taxon>
        <taxon>Pseudomonadati</taxon>
        <taxon>Bacteroidota</taxon>
        <taxon>Sphingobacteriia</taxon>
        <taxon>Sphingobacteriales</taxon>
        <taxon>Sphingobacteriaceae</taxon>
        <taxon>Daejeonella</taxon>
    </lineage>
</organism>
<dbReference type="SUPFAM" id="SSF74650">
    <property type="entry name" value="Galactose mutarotase-like"/>
    <property type="match status" value="1"/>
</dbReference>
<feature type="active site" description="Proton acceptor" evidence="9">
    <location>
        <position position="312"/>
    </location>
</feature>
<dbReference type="InterPro" id="IPR014718">
    <property type="entry name" value="GH-type_carb-bd"/>
</dbReference>
<dbReference type="PIRSF" id="PIRSF005096">
    <property type="entry name" value="GALM"/>
    <property type="match status" value="1"/>
</dbReference>
<dbReference type="InterPro" id="IPR015443">
    <property type="entry name" value="Aldose_1-epimerase"/>
</dbReference>
<evidence type="ECO:0000256" key="1">
    <source>
        <dbReference type="ARBA" id="ARBA00001913"/>
    </source>
</evidence>
<dbReference type="InterPro" id="IPR011013">
    <property type="entry name" value="Gal_mutarotase_sf_dom"/>
</dbReference>
<evidence type="ECO:0000256" key="11">
    <source>
        <dbReference type="PIRSR" id="PIRSR005096-3"/>
    </source>
</evidence>
<keyword evidence="6 8" id="KW-0413">Isomerase</keyword>
<keyword evidence="5" id="KW-0106">Calcium</keyword>
<evidence type="ECO:0000313" key="13">
    <source>
        <dbReference type="Proteomes" id="UP000199226"/>
    </source>
</evidence>
<comment type="subunit">
    <text evidence="4">Monomer.</text>
</comment>
<comment type="similarity">
    <text evidence="3 8">Belongs to the aldose epimerase family.</text>
</comment>
<dbReference type="GO" id="GO:0030246">
    <property type="term" value="F:carbohydrate binding"/>
    <property type="evidence" value="ECO:0007669"/>
    <property type="project" value="InterPro"/>
</dbReference>
<accession>A0A1G9X9V5</accession>
<dbReference type="OrthoDB" id="9779408at2"/>
<dbReference type="AlphaFoldDB" id="A0A1G9X9V5"/>
<evidence type="ECO:0000256" key="7">
    <source>
        <dbReference type="ARBA" id="ARBA00023277"/>
    </source>
</evidence>
<keyword evidence="13" id="KW-1185">Reference proteome</keyword>
<gene>
    <name evidence="12" type="ORF">SAMN05421813_12929</name>
</gene>
<dbReference type="GO" id="GO:0004034">
    <property type="term" value="F:aldose 1-epimerase activity"/>
    <property type="evidence" value="ECO:0007669"/>
    <property type="project" value="UniProtKB-EC"/>
</dbReference>
<dbReference type="GO" id="GO:0006006">
    <property type="term" value="P:glucose metabolic process"/>
    <property type="evidence" value="ECO:0007669"/>
    <property type="project" value="TreeGrafter"/>
</dbReference>
<evidence type="ECO:0000256" key="10">
    <source>
        <dbReference type="PIRSR" id="PIRSR005096-2"/>
    </source>
</evidence>
<keyword evidence="7 8" id="KW-0119">Carbohydrate metabolism</keyword>
<dbReference type="EMBL" id="FNHH01000029">
    <property type="protein sequence ID" value="SDM93226.1"/>
    <property type="molecule type" value="Genomic_DNA"/>
</dbReference>
<comment type="catalytic activity">
    <reaction evidence="8">
        <text>alpha-D-glucose = beta-D-glucose</text>
        <dbReference type="Rhea" id="RHEA:10264"/>
        <dbReference type="ChEBI" id="CHEBI:15903"/>
        <dbReference type="ChEBI" id="CHEBI:17925"/>
        <dbReference type="EC" id="5.1.3.3"/>
    </reaction>
</comment>
<evidence type="ECO:0000256" key="3">
    <source>
        <dbReference type="ARBA" id="ARBA00006206"/>
    </source>
</evidence>
<dbReference type="NCBIfam" id="NF008277">
    <property type="entry name" value="PRK11055.1"/>
    <property type="match status" value="1"/>
</dbReference>